<reference evidence="3 4" key="1">
    <citation type="submission" date="2018-12" db="EMBL/GenBank/DDBJ databases">
        <authorList>
            <consortium name="Pathogen Informatics"/>
        </authorList>
    </citation>
    <scope>NUCLEOTIDE SEQUENCE [LARGE SCALE GENOMIC DNA]</scope>
    <source>
        <strain evidence="3 4">NCTC11923</strain>
    </source>
</reference>
<dbReference type="SUPFAM" id="SSF52833">
    <property type="entry name" value="Thioredoxin-like"/>
    <property type="match status" value="1"/>
</dbReference>
<dbReference type="InterPro" id="IPR001853">
    <property type="entry name" value="DSBA-like_thioredoxin_dom"/>
</dbReference>
<dbReference type="EMBL" id="LR134363">
    <property type="protein sequence ID" value="VEG75775.1"/>
    <property type="molecule type" value="Genomic_DNA"/>
</dbReference>
<evidence type="ECO:0000256" key="1">
    <source>
        <dbReference type="SAM" id="MobiDB-lite"/>
    </source>
</evidence>
<organism evidence="3 4">
    <name type="scientific">Actinomyces slackii</name>
    <dbReference type="NCBI Taxonomy" id="52774"/>
    <lineage>
        <taxon>Bacteria</taxon>
        <taxon>Bacillati</taxon>
        <taxon>Actinomycetota</taxon>
        <taxon>Actinomycetes</taxon>
        <taxon>Actinomycetales</taxon>
        <taxon>Actinomycetaceae</taxon>
        <taxon>Actinomyces</taxon>
    </lineage>
</organism>
<feature type="compositionally biased region" description="Basic and acidic residues" evidence="1">
    <location>
        <begin position="212"/>
        <end position="226"/>
    </location>
</feature>
<dbReference type="RefSeq" id="WP_084500914.1">
    <property type="nucleotide sequence ID" value="NZ_CBCRWE010000056.1"/>
</dbReference>
<evidence type="ECO:0000313" key="4">
    <source>
        <dbReference type="Proteomes" id="UP000276899"/>
    </source>
</evidence>
<feature type="region of interest" description="Disordered" evidence="1">
    <location>
        <begin position="206"/>
        <end position="234"/>
    </location>
</feature>
<dbReference type="InterPro" id="IPR036249">
    <property type="entry name" value="Thioredoxin-like_sf"/>
</dbReference>
<dbReference type="Gene3D" id="3.40.30.10">
    <property type="entry name" value="Glutaredoxin"/>
    <property type="match status" value="1"/>
</dbReference>
<protein>
    <submittedName>
        <fullName evidence="3">DSBA-like thioredoxin domain</fullName>
    </submittedName>
</protein>
<dbReference type="InterPro" id="IPR051924">
    <property type="entry name" value="GST_Kappa/NadH"/>
</dbReference>
<dbReference type="KEGG" id="asla:NCTC11923_02453"/>
<gene>
    <name evidence="3" type="ORF">NCTC11923_02453</name>
</gene>
<accession>A0A448KFT5</accession>
<evidence type="ECO:0000259" key="2">
    <source>
        <dbReference type="Pfam" id="PF01323"/>
    </source>
</evidence>
<dbReference type="STRING" id="1278298.GCA_000428685_02550"/>
<keyword evidence="4" id="KW-1185">Reference proteome</keyword>
<name>A0A448KFT5_9ACTO</name>
<dbReference type="GO" id="GO:0016491">
    <property type="term" value="F:oxidoreductase activity"/>
    <property type="evidence" value="ECO:0007669"/>
    <property type="project" value="InterPro"/>
</dbReference>
<proteinExistence type="predicted"/>
<sequence>MIEKDVVWYASIRSPYSWLALERAAQDGCSRLLDVSTMRMFFEPQKGTQERLEADGVRFHYTPMSKAKHLYILRDVRRLALKHGIERITWPIDTAVNWEISTVLCQQVLDEDQKMGKRLVMAISRARWTKGLDVGSESELMSVLESVGSHPRATDSTRHNVLDMVATRMDKDGVFGVPLFKVGREPFWGYDRLDDAEACYRERCQEAQPRSLGDRSTEPTSHDVSAEGHAGGCG</sequence>
<feature type="domain" description="DSBA-like thioredoxin" evidence="2">
    <location>
        <begin position="6"/>
        <end position="197"/>
    </location>
</feature>
<dbReference type="AlphaFoldDB" id="A0A448KFT5"/>
<dbReference type="Proteomes" id="UP000276899">
    <property type="component" value="Chromosome"/>
</dbReference>
<dbReference type="PANTHER" id="PTHR42943:SF2">
    <property type="entry name" value="GLUTATHIONE S-TRANSFERASE KAPPA 1"/>
    <property type="match status" value="1"/>
</dbReference>
<evidence type="ECO:0000313" key="3">
    <source>
        <dbReference type="EMBL" id="VEG75775.1"/>
    </source>
</evidence>
<dbReference type="PANTHER" id="PTHR42943">
    <property type="entry name" value="GLUTATHIONE S-TRANSFERASE KAPPA"/>
    <property type="match status" value="1"/>
</dbReference>
<dbReference type="Pfam" id="PF01323">
    <property type="entry name" value="DSBA"/>
    <property type="match status" value="1"/>
</dbReference>